<dbReference type="Proteomes" id="UP000218165">
    <property type="component" value="Chromosome"/>
</dbReference>
<dbReference type="GO" id="GO:0009103">
    <property type="term" value="P:lipopolysaccharide biosynthetic process"/>
    <property type="evidence" value="ECO:0007669"/>
    <property type="project" value="TreeGrafter"/>
</dbReference>
<dbReference type="InterPro" id="IPR043968">
    <property type="entry name" value="SGNH"/>
</dbReference>
<keyword evidence="4" id="KW-0012">Acyltransferase</keyword>
<name>A0A291GLI5_9MICO</name>
<feature type="transmembrane region" description="Helical" evidence="1">
    <location>
        <begin position="318"/>
        <end position="337"/>
    </location>
</feature>
<evidence type="ECO:0000313" key="4">
    <source>
        <dbReference type="EMBL" id="ATG50906.1"/>
    </source>
</evidence>
<dbReference type="InterPro" id="IPR002656">
    <property type="entry name" value="Acyl_transf_3_dom"/>
</dbReference>
<feature type="domain" description="SGNH" evidence="3">
    <location>
        <begin position="467"/>
        <end position="695"/>
    </location>
</feature>
<dbReference type="EMBL" id="CP023563">
    <property type="protein sequence ID" value="ATG50906.1"/>
    <property type="molecule type" value="Genomic_DNA"/>
</dbReference>
<reference evidence="5" key="1">
    <citation type="submission" date="2017-09" db="EMBL/GenBank/DDBJ databases">
        <title>Brachybacterium sp. VM2412.</title>
        <authorList>
            <person name="Tak E.J."/>
            <person name="Bae J.-W."/>
        </authorList>
    </citation>
    <scope>NUCLEOTIDE SEQUENCE [LARGE SCALE GENOMIC DNA]</scope>
    <source>
        <strain evidence="5">VM2412</strain>
    </source>
</reference>
<feature type="transmembrane region" description="Helical" evidence="1">
    <location>
        <begin position="72"/>
        <end position="91"/>
    </location>
</feature>
<gene>
    <name evidence="4" type="ORF">CFK38_04705</name>
</gene>
<dbReference type="PANTHER" id="PTHR23028">
    <property type="entry name" value="ACETYLTRANSFERASE"/>
    <property type="match status" value="1"/>
</dbReference>
<dbReference type="GO" id="GO:0016020">
    <property type="term" value="C:membrane"/>
    <property type="evidence" value="ECO:0007669"/>
    <property type="project" value="TreeGrafter"/>
</dbReference>
<proteinExistence type="predicted"/>
<dbReference type="Pfam" id="PF01757">
    <property type="entry name" value="Acyl_transf_3"/>
    <property type="match status" value="1"/>
</dbReference>
<keyword evidence="1" id="KW-0472">Membrane</keyword>
<keyword evidence="1" id="KW-0812">Transmembrane</keyword>
<feature type="domain" description="Acyltransferase 3" evidence="2">
    <location>
        <begin position="45"/>
        <end position="376"/>
    </location>
</feature>
<dbReference type="PANTHER" id="PTHR23028:SF53">
    <property type="entry name" value="ACYL_TRANSF_3 DOMAIN-CONTAINING PROTEIN"/>
    <property type="match status" value="1"/>
</dbReference>
<feature type="transmembrane region" description="Helical" evidence="1">
    <location>
        <begin position="395"/>
        <end position="417"/>
    </location>
</feature>
<evidence type="ECO:0000259" key="2">
    <source>
        <dbReference type="Pfam" id="PF01757"/>
    </source>
</evidence>
<keyword evidence="5" id="KW-1185">Reference proteome</keyword>
<feature type="transmembrane region" description="Helical" evidence="1">
    <location>
        <begin position="205"/>
        <end position="224"/>
    </location>
</feature>
<feature type="transmembrane region" description="Helical" evidence="1">
    <location>
        <begin position="182"/>
        <end position="198"/>
    </location>
</feature>
<keyword evidence="4" id="KW-0808">Transferase</keyword>
<protein>
    <submittedName>
        <fullName evidence="4">Acyltransferase</fullName>
    </submittedName>
</protein>
<sequence length="705" mass="76395">MPAALSDRYTGCCSCRRHRGASVVTAPDVAAPRTGPSPKPGFRPDIQGLRAIAVMLVVLFHSGVAALSGGYVGVDVFFVISGFLITTHLLETLERDGRISFSSFYAKRARRILPAALLVAALTLVAAWIWMSPLLMRKVVDGAIATALYGPNYFFALQDTDYLAETTPSVYQHYWSLGIEEQFYLFWPALLAVGFWLCRRREQRVMALIAVVTALSFLACVVLMNISQPWAFFSLPTRAWELGAGGLVAFLLRSGARWLHSRFTGLLAWAGLAGLAMVALTFDGATVFPGWVAALPVLATAAMIIGGAAPGPLNATRLLGLAPLQFLGAISYSLYLVHWPLQVIPQAATFSDAPLPLEQRLALGAVAVPLAWLLYRCVERPVIGWRVLRQRRQWLTGLVAAGASFAVVVSSGAVAAVSAQQPLSTDRTAAPATATLDPAGTSFVPANIAPSLDAVAEDNPAVYGTGCHTSTYDSDPAGCRVGDSPEAPLVFLVGDSHAASWFPALETLAKEGRIRLDSNSKSSCLPLDTEQQYLAKEYTSCEQWRDGVLERIDDEQPDLVLLAMYDSPDRLQEEPGTPTHTQWQQGLAATLEQIDGPRVAVMKDVPTQARNPDECLSTHLEEAQACAVPREQAFKESLVEAEDQAIEEAGDEAARVDLTRYFCNAQTCPLVIGNTVVFRDTHHLTETFSRQMAEPLWKEIEPLVG</sequence>
<organism evidence="4 5">
    <name type="scientific">Brachybacterium vulturis</name>
    <dbReference type="NCBI Taxonomy" id="2017484"/>
    <lineage>
        <taxon>Bacteria</taxon>
        <taxon>Bacillati</taxon>
        <taxon>Actinomycetota</taxon>
        <taxon>Actinomycetes</taxon>
        <taxon>Micrococcales</taxon>
        <taxon>Dermabacteraceae</taxon>
        <taxon>Brachybacterium</taxon>
    </lineage>
</organism>
<evidence type="ECO:0000259" key="3">
    <source>
        <dbReference type="Pfam" id="PF19040"/>
    </source>
</evidence>
<dbReference type="OrthoDB" id="3404679at2"/>
<feature type="transmembrane region" description="Helical" evidence="1">
    <location>
        <begin position="263"/>
        <end position="282"/>
    </location>
</feature>
<evidence type="ECO:0000256" key="1">
    <source>
        <dbReference type="SAM" id="Phobius"/>
    </source>
</evidence>
<dbReference type="InterPro" id="IPR050879">
    <property type="entry name" value="Acyltransferase_3"/>
</dbReference>
<dbReference type="AlphaFoldDB" id="A0A291GLI5"/>
<feature type="transmembrane region" description="Helical" evidence="1">
    <location>
        <begin position="288"/>
        <end position="306"/>
    </location>
</feature>
<keyword evidence="1" id="KW-1133">Transmembrane helix</keyword>
<accession>A0A291GLI5</accession>
<dbReference type="GO" id="GO:0016747">
    <property type="term" value="F:acyltransferase activity, transferring groups other than amino-acyl groups"/>
    <property type="evidence" value="ECO:0007669"/>
    <property type="project" value="InterPro"/>
</dbReference>
<dbReference type="Pfam" id="PF19040">
    <property type="entry name" value="SGNH"/>
    <property type="match status" value="1"/>
</dbReference>
<dbReference type="KEGG" id="brz:CFK38_04705"/>
<evidence type="ECO:0000313" key="5">
    <source>
        <dbReference type="Proteomes" id="UP000218165"/>
    </source>
</evidence>
<feature type="transmembrane region" description="Helical" evidence="1">
    <location>
        <begin position="112"/>
        <end position="131"/>
    </location>
</feature>